<evidence type="ECO:0000313" key="6">
    <source>
        <dbReference type="EMBL" id="RDB31342.1"/>
    </source>
</evidence>
<keyword evidence="7" id="KW-1185">Reference proteome</keyword>
<sequence length="316" mass="36302">MRSKMLSKHHRLDWLKARFHFIRSIRYFFEQRGFIEADCSLASRTRIIEPYIELVPIWMNGEKGWLYPSPEVGLKKLLSLGIGDVFQISHTFRNGEHGSKHNSEFTMLEWYRVNMSFQGIIQEAIELVSLFCGKLPHRIVTYTTLFEERFGINPHTSSLEELLSLFQKEKLCPYSGLLESSKNDLLNFLMGSHLEKAFPKDCLTVVTDYPAHQTVMSSLKDVNGYKVAMRFEIYLGDLELANGSQEATDAGRQIEELQAQHEEYVKRTGEDIRFDFSFLEALKKLPPCCGVAVGVDRLCMLGVGSESIHDILVFPY</sequence>
<reference evidence="6 7" key="1">
    <citation type="submission" date="2018-07" db="EMBL/GenBank/DDBJ databases">
        <title>Comparative genomics of the Candidatus Parilichlamydiaceae reveals evidence of convergent evolution and genome reduction in the phylum Chlamydiae.</title>
        <authorList>
            <person name="Taylor-Brown A."/>
            <person name="Polkinghorne A."/>
        </authorList>
    </citation>
    <scope>NUCLEOTIDE SEQUENCE [LARGE SCALE GENOMIC DNA]</scope>
    <source>
        <strain evidence="6 7">Hat2</strain>
    </source>
</reference>
<evidence type="ECO:0000313" key="7">
    <source>
        <dbReference type="Proteomes" id="UP000253816"/>
    </source>
</evidence>
<keyword evidence="1" id="KW-0436">Ligase</keyword>
<dbReference type="PANTHER" id="PTHR42918:SF6">
    <property type="entry name" value="ELONGATION FACTOR P--(R)-BETA-LYSINE LIGASE"/>
    <property type="match status" value="1"/>
</dbReference>
<keyword evidence="6" id="KW-0808">Transferase</keyword>
<evidence type="ECO:0000256" key="1">
    <source>
        <dbReference type="ARBA" id="ARBA00022598"/>
    </source>
</evidence>
<keyword evidence="3" id="KW-0067">ATP-binding</keyword>
<proteinExistence type="predicted"/>
<gene>
    <name evidence="6" type="ORF">HAT2_00554</name>
</gene>
<comment type="caution">
    <text evidence="6">The sequence shown here is derived from an EMBL/GenBank/DDBJ whole genome shotgun (WGS) entry which is preliminary data.</text>
</comment>
<dbReference type="InterPro" id="IPR004364">
    <property type="entry name" value="Aa-tRNA-synt_II"/>
</dbReference>
<protein>
    <submittedName>
        <fullName evidence="6">Translation elongation factor P Lys34:lysine transferase</fullName>
    </submittedName>
</protein>
<dbReference type="GO" id="GO:0004824">
    <property type="term" value="F:lysine-tRNA ligase activity"/>
    <property type="evidence" value="ECO:0007669"/>
    <property type="project" value="InterPro"/>
</dbReference>
<dbReference type="InterPro" id="IPR045864">
    <property type="entry name" value="aa-tRNA-synth_II/BPL/LPL"/>
</dbReference>
<dbReference type="AlphaFoldDB" id="A0A369KCL6"/>
<dbReference type="GO" id="GO:0000049">
    <property type="term" value="F:tRNA binding"/>
    <property type="evidence" value="ECO:0007669"/>
    <property type="project" value="TreeGrafter"/>
</dbReference>
<dbReference type="PRINTS" id="PR00982">
    <property type="entry name" value="TRNASYNTHLYS"/>
</dbReference>
<dbReference type="InterPro" id="IPR018149">
    <property type="entry name" value="Lys-tRNA-synth_II_C"/>
</dbReference>
<evidence type="ECO:0000256" key="3">
    <source>
        <dbReference type="ARBA" id="ARBA00022840"/>
    </source>
</evidence>
<keyword evidence="6" id="KW-0251">Elongation factor</keyword>
<dbReference type="Pfam" id="PF00152">
    <property type="entry name" value="tRNA-synt_2"/>
    <property type="match status" value="1"/>
</dbReference>
<dbReference type="GO" id="GO:0003746">
    <property type="term" value="F:translation elongation factor activity"/>
    <property type="evidence" value="ECO:0007669"/>
    <property type="project" value="UniProtKB-KW"/>
</dbReference>
<dbReference type="Proteomes" id="UP000253816">
    <property type="component" value="Unassembled WGS sequence"/>
</dbReference>
<keyword evidence="4" id="KW-0175">Coiled coil</keyword>
<accession>A0A369KCL6</accession>
<organism evidence="6 7">
    <name type="scientific">Candidatus Similichlamydia laticola</name>
    <dbReference type="NCBI Taxonomy" id="2170265"/>
    <lineage>
        <taxon>Bacteria</taxon>
        <taxon>Pseudomonadati</taxon>
        <taxon>Chlamydiota</taxon>
        <taxon>Chlamydiia</taxon>
        <taxon>Parachlamydiales</taxon>
        <taxon>Candidatus Parilichlamydiaceae</taxon>
        <taxon>Candidatus Similichlamydia</taxon>
    </lineage>
</organism>
<name>A0A369KCL6_9BACT</name>
<feature type="domain" description="Aminoacyl-transfer RNA synthetases class-II family profile" evidence="5">
    <location>
        <begin position="23"/>
        <end position="315"/>
    </location>
</feature>
<keyword evidence="2" id="KW-0547">Nucleotide-binding</keyword>
<dbReference type="PROSITE" id="PS50862">
    <property type="entry name" value="AA_TRNA_LIGASE_II"/>
    <property type="match status" value="1"/>
</dbReference>
<dbReference type="InterPro" id="IPR006195">
    <property type="entry name" value="aa-tRNA-synth_II"/>
</dbReference>
<dbReference type="GO" id="GO:0005829">
    <property type="term" value="C:cytosol"/>
    <property type="evidence" value="ECO:0007669"/>
    <property type="project" value="TreeGrafter"/>
</dbReference>
<evidence type="ECO:0000259" key="5">
    <source>
        <dbReference type="PROSITE" id="PS50862"/>
    </source>
</evidence>
<evidence type="ECO:0000256" key="2">
    <source>
        <dbReference type="ARBA" id="ARBA00022741"/>
    </source>
</evidence>
<dbReference type="GO" id="GO:0006430">
    <property type="term" value="P:lysyl-tRNA aminoacylation"/>
    <property type="evidence" value="ECO:0007669"/>
    <property type="project" value="InterPro"/>
</dbReference>
<dbReference type="Gene3D" id="3.30.930.10">
    <property type="entry name" value="Bira Bifunctional Protein, Domain 2"/>
    <property type="match status" value="1"/>
</dbReference>
<evidence type="ECO:0000256" key="4">
    <source>
        <dbReference type="SAM" id="Coils"/>
    </source>
</evidence>
<dbReference type="EMBL" id="QQBG01000019">
    <property type="protein sequence ID" value="RDB31342.1"/>
    <property type="molecule type" value="Genomic_DNA"/>
</dbReference>
<dbReference type="PANTHER" id="PTHR42918">
    <property type="entry name" value="LYSYL-TRNA SYNTHETASE"/>
    <property type="match status" value="1"/>
</dbReference>
<dbReference type="GO" id="GO:0005524">
    <property type="term" value="F:ATP binding"/>
    <property type="evidence" value="ECO:0007669"/>
    <property type="project" value="UniProtKB-KW"/>
</dbReference>
<dbReference type="OrthoDB" id="9802326at2"/>
<keyword evidence="6" id="KW-0648">Protein biosynthesis</keyword>
<dbReference type="GO" id="GO:0016740">
    <property type="term" value="F:transferase activity"/>
    <property type="evidence" value="ECO:0007669"/>
    <property type="project" value="UniProtKB-KW"/>
</dbReference>
<feature type="coiled-coil region" evidence="4">
    <location>
        <begin position="240"/>
        <end position="267"/>
    </location>
</feature>
<dbReference type="SUPFAM" id="SSF55681">
    <property type="entry name" value="Class II aaRS and biotin synthetases"/>
    <property type="match status" value="1"/>
</dbReference>